<evidence type="ECO:0000256" key="4">
    <source>
        <dbReference type="ARBA" id="ARBA00024746"/>
    </source>
</evidence>
<dbReference type="OrthoDB" id="280334at2"/>
<keyword evidence="3" id="KW-1005">Bacterial flagellum biogenesis</keyword>
<dbReference type="AlphaFoldDB" id="A0A2S4JYX4"/>
<keyword evidence="6" id="KW-1185">Reference proteome</keyword>
<evidence type="ECO:0000256" key="1">
    <source>
        <dbReference type="ARBA" id="ARBA00010577"/>
    </source>
</evidence>
<dbReference type="NCBIfam" id="NF007197">
    <property type="entry name" value="PRK09618.1"/>
    <property type="match status" value="1"/>
</dbReference>
<evidence type="ECO:0000256" key="2">
    <source>
        <dbReference type="ARBA" id="ARBA00016013"/>
    </source>
</evidence>
<protein>
    <recommendedName>
        <fullName evidence="2">Basal-body rod modification protein FlgD</fullName>
    </recommendedName>
</protein>
<name>A0A2S4JYX4_9SPIO</name>
<dbReference type="InterPro" id="IPR005648">
    <property type="entry name" value="FlgD"/>
</dbReference>
<evidence type="ECO:0000313" key="5">
    <source>
        <dbReference type="EMBL" id="POR04720.1"/>
    </source>
</evidence>
<organism evidence="5 6">
    <name type="scientific">Alkalispirochaeta sphaeroplastigenens</name>
    <dbReference type="NCBI Taxonomy" id="1187066"/>
    <lineage>
        <taxon>Bacteria</taxon>
        <taxon>Pseudomonadati</taxon>
        <taxon>Spirochaetota</taxon>
        <taxon>Spirochaetia</taxon>
        <taxon>Spirochaetales</taxon>
        <taxon>Spirochaetaceae</taxon>
        <taxon>Alkalispirochaeta</taxon>
    </lineage>
</organism>
<dbReference type="EMBL" id="LPWH01000007">
    <property type="protein sequence ID" value="POR04720.1"/>
    <property type="molecule type" value="Genomic_DNA"/>
</dbReference>
<dbReference type="GO" id="GO:0044781">
    <property type="term" value="P:bacterial-type flagellum organization"/>
    <property type="evidence" value="ECO:0007669"/>
    <property type="project" value="UniProtKB-KW"/>
</dbReference>
<gene>
    <name evidence="5" type="ORF">AU468_02590</name>
</gene>
<accession>A0A2S4JYX4</accession>
<reference evidence="6" key="1">
    <citation type="submission" date="2015-12" db="EMBL/GenBank/DDBJ databases">
        <authorList>
            <person name="Lodha T.D."/>
            <person name="Chintalapati S."/>
            <person name="Chintalapati V.R."/>
            <person name="Sravanthi T."/>
        </authorList>
    </citation>
    <scope>NUCLEOTIDE SEQUENCE [LARGE SCALE GENOMIC DNA]</scope>
    <source>
        <strain evidence="6">JC133</strain>
    </source>
</reference>
<evidence type="ECO:0000256" key="3">
    <source>
        <dbReference type="ARBA" id="ARBA00022795"/>
    </source>
</evidence>
<keyword evidence="5" id="KW-0969">Cilium</keyword>
<proteinExistence type="inferred from homology"/>
<keyword evidence="5" id="KW-0966">Cell projection</keyword>
<dbReference type="RefSeq" id="WP_103679371.1">
    <property type="nucleotide sequence ID" value="NZ_LPWH01000007.1"/>
</dbReference>
<comment type="caution">
    <text evidence="5">The sequence shown here is derived from an EMBL/GenBank/DDBJ whole genome shotgun (WGS) entry which is preliminary data.</text>
</comment>
<dbReference type="Proteomes" id="UP000237350">
    <property type="component" value="Unassembled WGS sequence"/>
</dbReference>
<sequence>MDISMTMNATDTSRVRSQADAFNRALSGAQGSGQELGRDDFLKILLTQLQNQDPTNPMEDKEFIAQMAQFSALEQMTNVASGFRELNESLVADRAVQVLGRTVEIAQGSQTTRGTVSAVTQGSVPQITVNDRTYDYSEIQRILN</sequence>
<dbReference type="Pfam" id="PF03963">
    <property type="entry name" value="FlgD"/>
    <property type="match status" value="1"/>
</dbReference>
<comment type="similarity">
    <text evidence="1">Belongs to the FlgD family.</text>
</comment>
<evidence type="ECO:0000313" key="6">
    <source>
        <dbReference type="Proteomes" id="UP000237350"/>
    </source>
</evidence>
<comment type="function">
    <text evidence="4">Required for flagellar hook formation. May act as a scaffolding protein.</text>
</comment>
<keyword evidence="5" id="KW-0282">Flagellum</keyword>